<dbReference type="InterPro" id="IPR035892">
    <property type="entry name" value="C2_domain_sf"/>
</dbReference>
<dbReference type="AlphaFoldDB" id="A0A7S2N2U2"/>
<reference evidence="4" key="1">
    <citation type="submission" date="2021-01" db="EMBL/GenBank/DDBJ databases">
        <authorList>
            <person name="Corre E."/>
            <person name="Pelletier E."/>
            <person name="Niang G."/>
            <person name="Scheremetjew M."/>
            <person name="Finn R."/>
            <person name="Kale V."/>
            <person name="Holt S."/>
            <person name="Cochrane G."/>
            <person name="Meng A."/>
            <person name="Brown T."/>
            <person name="Cohen L."/>
        </authorList>
    </citation>
    <scope>NUCLEOTIDE SEQUENCE</scope>
    <source>
        <strain evidence="4">UTEX LB 985</strain>
    </source>
</reference>
<evidence type="ECO:0000256" key="1">
    <source>
        <dbReference type="ARBA" id="ARBA00022723"/>
    </source>
</evidence>
<dbReference type="CDD" id="cd00030">
    <property type="entry name" value="C2"/>
    <property type="match status" value="2"/>
</dbReference>
<sequence length="282" mass="31827">MLGNTISGATLPGRLRIVLVRAENLMASDLNGKSDPYVKFQFGGFEQASSVVHKNLDPVWNETLEFAGVSKNQMLKHGLKLEVWDKDYYSKHDPLGNATTDLAELDTHSRHEYELKLADPFKGSVFIDVTWLPDQLPRAGPGRLCVLIKHAVELRSADHLNGKADPYVLVRCGGEERRSSVRPHKLAPVWNEPVEFEGLREDLVRRGLTLMVMDKDHYNANDTLGEVSVNLWEKLKESNSHGYDMPLLHRGKPKGKILFSVSWEPSEGHMRSRMDSLLHVAE</sequence>
<accession>A0A7S2N2U2</accession>
<evidence type="ECO:0000259" key="3">
    <source>
        <dbReference type="PROSITE" id="PS50004"/>
    </source>
</evidence>
<protein>
    <recommendedName>
        <fullName evidence="3">C2 domain-containing protein</fullName>
    </recommendedName>
</protein>
<keyword evidence="2" id="KW-0106">Calcium</keyword>
<organism evidence="4">
    <name type="scientific">Haptolina brevifila</name>
    <dbReference type="NCBI Taxonomy" id="156173"/>
    <lineage>
        <taxon>Eukaryota</taxon>
        <taxon>Haptista</taxon>
        <taxon>Haptophyta</taxon>
        <taxon>Prymnesiophyceae</taxon>
        <taxon>Prymnesiales</taxon>
        <taxon>Prymnesiaceae</taxon>
        <taxon>Haptolina</taxon>
    </lineage>
</organism>
<dbReference type="Pfam" id="PF00168">
    <property type="entry name" value="C2"/>
    <property type="match status" value="2"/>
</dbReference>
<name>A0A7S2N2U2_9EUKA</name>
<proteinExistence type="predicted"/>
<dbReference type="GO" id="GO:0046872">
    <property type="term" value="F:metal ion binding"/>
    <property type="evidence" value="ECO:0007669"/>
    <property type="project" value="UniProtKB-KW"/>
</dbReference>
<keyword evidence="1" id="KW-0479">Metal-binding</keyword>
<dbReference type="InterPro" id="IPR000008">
    <property type="entry name" value="C2_dom"/>
</dbReference>
<dbReference type="Gene3D" id="2.60.40.150">
    <property type="entry name" value="C2 domain"/>
    <property type="match status" value="2"/>
</dbReference>
<feature type="domain" description="C2" evidence="3">
    <location>
        <begin position="121"/>
        <end position="247"/>
    </location>
</feature>
<dbReference type="SUPFAM" id="SSF49562">
    <property type="entry name" value="C2 domain (Calcium/lipid-binding domain, CaLB)"/>
    <property type="match status" value="2"/>
</dbReference>
<gene>
    <name evidence="4" type="ORF">CBRE1094_LOCUS33298</name>
</gene>
<evidence type="ECO:0000256" key="2">
    <source>
        <dbReference type="ARBA" id="ARBA00022837"/>
    </source>
</evidence>
<dbReference type="PANTHER" id="PTHR45911">
    <property type="entry name" value="C2 DOMAIN-CONTAINING PROTEIN"/>
    <property type="match status" value="1"/>
</dbReference>
<feature type="domain" description="C2" evidence="3">
    <location>
        <begin position="1"/>
        <end position="115"/>
    </location>
</feature>
<dbReference type="EMBL" id="HBGU01061248">
    <property type="protein sequence ID" value="CAD9516656.1"/>
    <property type="molecule type" value="Transcribed_RNA"/>
</dbReference>
<evidence type="ECO:0000313" key="4">
    <source>
        <dbReference type="EMBL" id="CAD9516656.1"/>
    </source>
</evidence>
<dbReference type="PROSITE" id="PS50004">
    <property type="entry name" value="C2"/>
    <property type="match status" value="2"/>
</dbReference>
<dbReference type="PANTHER" id="PTHR45911:SF7">
    <property type="entry name" value="C2 DOMAIN-CONTAINING PROTEIN"/>
    <property type="match status" value="1"/>
</dbReference>
<dbReference type="SMART" id="SM00239">
    <property type="entry name" value="C2"/>
    <property type="match status" value="2"/>
</dbReference>
<dbReference type="PRINTS" id="PR00360">
    <property type="entry name" value="C2DOMAIN"/>
</dbReference>